<dbReference type="Proteomes" id="UP001304895">
    <property type="component" value="Unassembled WGS sequence"/>
</dbReference>
<gene>
    <name evidence="2" type="ORF">BT67DRAFT_72863</name>
</gene>
<dbReference type="AlphaFoldDB" id="A0AAN6UGW3"/>
<evidence type="ECO:0000313" key="2">
    <source>
        <dbReference type="EMBL" id="KAK4132792.1"/>
    </source>
</evidence>
<organism evidence="2 3">
    <name type="scientific">Trichocladium antarcticum</name>
    <dbReference type="NCBI Taxonomy" id="1450529"/>
    <lineage>
        <taxon>Eukaryota</taxon>
        <taxon>Fungi</taxon>
        <taxon>Dikarya</taxon>
        <taxon>Ascomycota</taxon>
        <taxon>Pezizomycotina</taxon>
        <taxon>Sordariomycetes</taxon>
        <taxon>Sordariomycetidae</taxon>
        <taxon>Sordariales</taxon>
        <taxon>Chaetomiaceae</taxon>
        <taxon>Trichocladium</taxon>
    </lineage>
</organism>
<keyword evidence="3" id="KW-1185">Reference proteome</keyword>
<feature type="region of interest" description="Disordered" evidence="1">
    <location>
        <begin position="45"/>
        <end position="65"/>
    </location>
</feature>
<reference evidence="2" key="2">
    <citation type="submission" date="2023-05" db="EMBL/GenBank/DDBJ databases">
        <authorList>
            <consortium name="Lawrence Berkeley National Laboratory"/>
            <person name="Steindorff A."/>
            <person name="Hensen N."/>
            <person name="Bonometti L."/>
            <person name="Westerberg I."/>
            <person name="Brannstrom I.O."/>
            <person name="Guillou S."/>
            <person name="Cros-Aarteil S."/>
            <person name="Calhoun S."/>
            <person name="Haridas S."/>
            <person name="Kuo A."/>
            <person name="Mondo S."/>
            <person name="Pangilinan J."/>
            <person name="Riley R."/>
            <person name="Labutti K."/>
            <person name="Andreopoulos B."/>
            <person name="Lipzen A."/>
            <person name="Chen C."/>
            <person name="Yanf M."/>
            <person name="Daum C."/>
            <person name="Ng V."/>
            <person name="Clum A."/>
            <person name="Ohm R."/>
            <person name="Martin F."/>
            <person name="Silar P."/>
            <person name="Natvig D."/>
            <person name="Lalanne C."/>
            <person name="Gautier V."/>
            <person name="Ament-Velasquez S.L."/>
            <person name="Kruys A."/>
            <person name="Hutchinson M.I."/>
            <person name="Powell A.J."/>
            <person name="Barry K."/>
            <person name="Miller A.N."/>
            <person name="Grigoriev I.V."/>
            <person name="Debuchy R."/>
            <person name="Gladieux P."/>
            <person name="Thoren M.H."/>
            <person name="Johannesson H."/>
        </authorList>
    </citation>
    <scope>NUCLEOTIDE SEQUENCE</scope>
    <source>
        <strain evidence="2">CBS 123565</strain>
    </source>
</reference>
<protein>
    <submittedName>
        <fullName evidence="2">Uncharacterized protein</fullName>
    </submittedName>
</protein>
<dbReference type="EMBL" id="MU853415">
    <property type="protein sequence ID" value="KAK4132792.1"/>
    <property type="molecule type" value="Genomic_DNA"/>
</dbReference>
<accession>A0AAN6UGW3</accession>
<reference evidence="2" key="1">
    <citation type="journal article" date="2023" name="Mol. Phylogenet. Evol.">
        <title>Genome-scale phylogeny and comparative genomics of the fungal order Sordariales.</title>
        <authorList>
            <person name="Hensen N."/>
            <person name="Bonometti L."/>
            <person name="Westerberg I."/>
            <person name="Brannstrom I.O."/>
            <person name="Guillou S."/>
            <person name="Cros-Aarteil S."/>
            <person name="Calhoun S."/>
            <person name="Haridas S."/>
            <person name="Kuo A."/>
            <person name="Mondo S."/>
            <person name="Pangilinan J."/>
            <person name="Riley R."/>
            <person name="LaButti K."/>
            <person name="Andreopoulos B."/>
            <person name="Lipzen A."/>
            <person name="Chen C."/>
            <person name="Yan M."/>
            <person name="Daum C."/>
            <person name="Ng V."/>
            <person name="Clum A."/>
            <person name="Steindorff A."/>
            <person name="Ohm R.A."/>
            <person name="Martin F."/>
            <person name="Silar P."/>
            <person name="Natvig D.O."/>
            <person name="Lalanne C."/>
            <person name="Gautier V."/>
            <person name="Ament-Velasquez S.L."/>
            <person name="Kruys A."/>
            <person name="Hutchinson M.I."/>
            <person name="Powell A.J."/>
            <person name="Barry K."/>
            <person name="Miller A.N."/>
            <person name="Grigoriev I.V."/>
            <person name="Debuchy R."/>
            <person name="Gladieux P."/>
            <person name="Hiltunen Thoren M."/>
            <person name="Johannesson H."/>
        </authorList>
    </citation>
    <scope>NUCLEOTIDE SEQUENCE</scope>
    <source>
        <strain evidence="2">CBS 123565</strain>
    </source>
</reference>
<comment type="caution">
    <text evidence="2">The sequence shown here is derived from an EMBL/GenBank/DDBJ whole genome shotgun (WGS) entry which is preliminary data.</text>
</comment>
<sequence length="175" mass="19114">MASLLWAYTPPSPPPSFPPAPLQQGGSMLETRGCLLGVQAMFPNIQPRSGSRPREKGWRAGNVGKRASQKSSVNLIAKRSTPVAKLVRVLRNWYQLMITPPPPPSGRVYAVTLRGQPGLSEPAAKNNQQLLFVSQAGHSPRLASGMHFPRSSSAVFALVHGNQTPYLGHRHWHRS</sequence>
<evidence type="ECO:0000313" key="3">
    <source>
        <dbReference type="Proteomes" id="UP001304895"/>
    </source>
</evidence>
<name>A0AAN6UGW3_9PEZI</name>
<evidence type="ECO:0000256" key="1">
    <source>
        <dbReference type="SAM" id="MobiDB-lite"/>
    </source>
</evidence>
<proteinExistence type="predicted"/>